<dbReference type="EMBL" id="CP099717">
    <property type="protein sequence ID" value="USV56125.1"/>
    <property type="molecule type" value="Genomic_DNA"/>
</dbReference>
<dbReference type="RefSeq" id="WP_252994538.1">
    <property type="nucleotide sequence ID" value="NZ_CP099717.1"/>
</dbReference>
<name>A0AAE9MEL6_9GAMM</name>
<reference evidence="1" key="1">
    <citation type="submission" date="2022-06" db="EMBL/GenBank/DDBJ databases">
        <title>Complete Genome of Aeromonas sp. Strain SOD01 Isolated from an Urban Freshwater Stream.</title>
        <authorList>
            <person name="Williams L.E."/>
            <person name="Brysgel T."/>
            <person name="Capestro E.M."/>
            <person name="Foltz G.V."/>
            <person name="Gardner A.E."/>
            <person name="Ingrassia J."/>
            <person name="Peterson E."/>
            <person name="Arruda J."/>
            <person name="Flaherty I."/>
            <person name="Hunt M."/>
            <person name="Pappas G."/>
            <person name="Ramsaran S."/>
            <person name="Rocha M."/>
        </authorList>
    </citation>
    <scope>NUCLEOTIDE SEQUENCE</scope>
    <source>
        <strain evidence="1">SOD01</strain>
    </source>
</reference>
<gene>
    <name evidence="1" type="ORF">NHF51_12225</name>
</gene>
<sequence>MNLTDIVYQGLQEIHRQESKLGRLQGQLLGLHKARLEERVTLKSDSDSNVSLWELEQALSKKGLTICDVTDLAEGVITKQLLEQYNIHLHEEC</sequence>
<protein>
    <submittedName>
        <fullName evidence="1">Uncharacterized protein</fullName>
    </submittedName>
</protein>
<evidence type="ECO:0000313" key="2">
    <source>
        <dbReference type="Proteomes" id="UP001056890"/>
    </source>
</evidence>
<accession>A0AAE9MEL6</accession>
<dbReference type="AlphaFoldDB" id="A0AAE9MEL6"/>
<evidence type="ECO:0000313" key="1">
    <source>
        <dbReference type="EMBL" id="USV56125.1"/>
    </source>
</evidence>
<organism evidence="1 2">
    <name type="scientific">Aeromonas encheleia</name>
    <dbReference type="NCBI Taxonomy" id="73010"/>
    <lineage>
        <taxon>Bacteria</taxon>
        <taxon>Pseudomonadati</taxon>
        <taxon>Pseudomonadota</taxon>
        <taxon>Gammaproteobacteria</taxon>
        <taxon>Aeromonadales</taxon>
        <taxon>Aeromonadaceae</taxon>
        <taxon>Aeromonas</taxon>
    </lineage>
</organism>
<keyword evidence="2" id="KW-1185">Reference proteome</keyword>
<proteinExistence type="predicted"/>
<dbReference type="Proteomes" id="UP001056890">
    <property type="component" value="Chromosome"/>
</dbReference>